<evidence type="ECO:0000256" key="5">
    <source>
        <dbReference type="SAM" id="SignalP"/>
    </source>
</evidence>
<dbReference type="SMART" id="SM00564">
    <property type="entry name" value="PQQ"/>
    <property type="match status" value="3"/>
</dbReference>
<dbReference type="Proteomes" id="UP000567293">
    <property type="component" value="Unassembled WGS sequence"/>
</dbReference>
<dbReference type="GO" id="GO:0016491">
    <property type="term" value="F:oxidoreductase activity"/>
    <property type="evidence" value="ECO:0007669"/>
    <property type="project" value="UniProtKB-KW"/>
</dbReference>
<dbReference type="Pfam" id="PF01011">
    <property type="entry name" value="PQQ"/>
    <property type="match status" value="1"/>
</dbReference>
<accession>A0A7V8T0I2</accession>
<feature type="domain" description="Pyrrolo-quinoline quinone repeat" evidence="6">
    <location>
        <begin position="40"/>
        <end position="279"/>
    </location>
</feature>
<gene>
    <name evidence="7" type="ORF">HRJ53_29710</name>
</gene>
<organism evidence="7 8">
    <name type="scientific">Candidatus Acidiferrum panamense</name>
    <dbReference type="NCBI Taxonomy" id="2741543"/>
    <lineage>
        <taxon>Bacteria</taxon>
        <taxon>Pseudomonadati</taxon>
        <taxon>Acidobacteriota</taxon>
        <taxon>Terriglobia</taxon>
        <taxon>Candidatus Acidiferrales</taxon>
        <taxon>Candidatus Acidiferrum</taxon>
    </lineage>
</organism>
<feature type="signal peptide" evidence="5">
    <location>
        <begin position="1"/>
        <end position="23"/>
    </location>
</feature>
<keyword evidence="3" id="KW-0560">Oxidoreductase</keyword>
<dbReference type="AlphaFoldDB" id="A0A7V8T0I2"/>
<comment type="caution">
    <text evidence="7">The sequence shown here is derived from an EMBL/GenBank/DDBJ whole genome shotgun (WGS) entry which is preliminary data.</text>
</comment>
<evidence type="ECO:0000313" key="7">
    <source>
        <dbReference type="EMBL" id="MBA0089188.1"/>
    </source>
</evidence>
<dbReference type="EMBL" id="JACDQQ010002869">
    <property type="protein sequence ID" value="MBA0089188.1"/>
    <property type="molecule type" value="Genomic_DNA"/>
</dbReference>
<feature type="compositionally biased region" description="Polar residues" evidence="4">
    <location>
        <begin position="255"/>
        <end position="264"/>
    </location>
</feature>
<proteinExistence type="inferred from homology"/>
<evidence type="ECO:0000256" key="4">
    <source>
        <dbReference type="SAM" id="MobiDB-lite"/>
    </source>
</evidence>
<sequence>MKRILTAATVLLGFCLAGVPARGQVTPERLLESAKEPQNWLMYSGDYAGRRYTTLDQINTKNAASLVPKWAYQTMAGGKFETTSLVVDGVLYATGADDRAFALDARSGRPIWQYQRSLPPDIRPCCGRVNRGMAILGDKVFLGTLDAHVIALDTKTGNVAWDVGTSDYSKGYSITLAPLVINHLVLIGVSGGEYGIRGFIDAYDAATGARKWRFYTVPAPGEPGHETWEGDSWKIGGAPAWITGTYDPATNTTFWTTGNPSPSNRGAGRAGDNLYSNSL</sequence>
<evidence type="ECO:0000256" key="1">
    <source>
        <dbReference type="ARBA" id="ARBA00001931"/>
    </source>
</evidence>
<evidence type="ECO:0000256" key="2">
    <source>
        <dbReference type="ARBA" id="ARBA00008156"/>
    </source>
</evidence>
<feature type="chain" id="PRO_5030924874" evidence="5">
    <location>
        <begin position="24"/>
        <end position="279"/>
    </location>
</feature>
<dbReference type="Gene3D" id="2.140.10.10">
    <property type="entry name" value="Quinoprotein alcohol dehydrogenase-like superfamily"/>
    <property type="match status" value="1"/>
</dbReference>
<dbReference type="InterPro" id="IPR011047">
    <property type="entry name" value="Quinoprotein_ADH-like_sf"/>
</dbReference>
<dbReference type="SUPFAM" id="SSF50998">
    <property type="entry name" value="Quinoprotein alcohol dehydrogenase-like"/>
    <property type="match status" value="1"/>
</dbReference>
<dbReference type="PANTHER" id="PTHR32303">
    <property type="entry name" value="QUINOPROTEIN ALCOHOL DEHYDROGENASE (CYTOCHROME C)"/>
    <property type="match status" value="1"/>
</dbReference>
<dbReference type="PANTHER" id="PTHR32303:SF20">
    <property type="entry name" value="QUINOPROTEIN ETHANOL DEHYDROGENASE"/>
    <property type="match status" value="1"/>
</dbReference>
<feature type="non-terminal residue" evidence="7">
    <location>
        <position position="279"/>
    </location>
</feature>
<evidence type="ECO:0000256" key="3">
    <source>
        <dbReference type="ARBA" id="ARBA00023002"/>
    </source>
</evidence>
<dbReference type="InterPro" id="IPR018391">
    <property type="entry name" value="PQQ_b-propeller_rpt"/>
</dbReference>
<evidence type="ECO:0000259" key="6">
    <source>
        <dbReference type="Pfam" id="PF01011"/>
    </source>
</evidence>
<protein>
    <submittedName>
        <fullName evidence="7">PQQ-binding-like beta-propeller repeat protein</fullName>
    </submittedName>
</protein>
<keyword evidence="8" id="KW-1185">Reference proteome</keyword>
<reference evidence="7" key="1">
    <citation type="submission" date="2020-06" db="EMBL/GenBank/DDBJ databases">
        <title>Legume-microbial interactions unlock mineral nutrients during tropical forest succession.</title>
        <authorList>
            <person name="Epihov D.Z."/>
        </authorList>
    </citation>
    <scope>NUCLEOTIDE SEQUENCE [LARGE SCALE GENOMIC DNA]</scope>
    <source>
        <strain evidence="7">Pan2503</strain>
    </source>
</reference>
<keyword evidence="5" id="KW-0732">Signal</keyword>
<dbReference type="InterPro" id="IPR002372">
    <property type="entry name" value="PQQ_rpt_dom"/>
</dbReference>
<name>A0A7V8T0I2_9BACT</name>
<comment type="similarity">
    <text evidence="2">Belongs to the bacterial PQQ dehydrogenase family.</text>
</comment>
<evidence type="ECO:0000313" key="8">
    <source>
        <dbReference type="Proteomes" id="UP000567293"/>
    </source>
</evidence>
<feature type="region of interest" description="Disordered" evidence="4">
    <location>
        <begin position="255"/>
        <end position="279"/>
    </location>
</feature>
<comment type="cofactor">
    <cofactor evidence="1">
        <name>pyrroloquinoline quinone</name>
        <dbReference type="ChEBI" id="CHEBI:58442"/>
    </cofactor>
</comment>